<dbReference type="GO" id="GO:0003677">
    <property type="term" value="F:DNA binding"/>
    <property type="evidence" value="ECO:0007669"/>
    <property type="project" value="InterPro"/>
</dbReference>
<reference evidence="7" key="1">
    <citation type="submission" date="2023-02" db="EMBL/GenBank/DDBJ databases">
        <title>Genome of toxic invasive species Heracleum sosnowskyi carries increased number of genes despite the absence of recent whole-genome duplications.</title>
        <authorList>
            <person name="Schelkunov M."/>
            <person name="Shtratnikova V."/>
            <person name="Makarenko M."/>
            <person name="Klepikova A."/>
            <person name="Omelchenko D."/>
            <person name="Novikova G."/>
            <person name="Obukhova E."/>
            <person name="Bogdanov V."/>
            <person name="Penin A."/>
            <person name="Logacheva M."/>
        </authorList>
    </citation>
    <scope>NUCLEOTIDE SEQUENCE</scope>
    <source>
        <strain evidence="7">Hsosn_3</strain>
        <tissue evidence="7">Leaf</tissue>
    </source>
</reference>
<feature type="region of interest" description="Disordered" evidence="5">
    <location>
        <begin position="304"/>
        <end position="323"/>
    </location>
</feature>
<dbReference type="EMBL" id="JAUIZM010000006">
    <property type="protein sequence ID" value="KAK1381626.1"/>
    <property type="molecule type" value="Genomic_DNA"/>
</dbReference>
<evidence type="ECO:0000256" key="5">
    <source>
        <dbReference type="SAM" id="MobiDB-lite"/>
    </source>
</evidence>
<dbReference type="InterPro" id="IPR036893">
    <property type="entry name" value="SBP_sf"/>
</dbReference>
<evidence type="ECO:0000259" key="6">
    <source>
        <dbReference type="PROSITE" id="PS51141"/>
    </source>
</evidence>
<evidence type="ECO:0000313" key="7">
    <source>
        <dbReference type="EMBL" id="KAK1381626.1"/>
    </source>
</evidence>
<evidence type="ECO:0000313" key="8">
    <source>
        <dbReference type="Proteomes" id="UP001237642"/>
    </source>
</evidence>
<comment type="caution">
    <text evidence="7">The sequence shown here is derived from an EMBL/GenBank/DDBJ whole genome shotgun (WGS) entry which is preliminary data.</text>
</comment>
<evidence type="ECO:0000256" key="2">
    <source>
        <dbReference type="ARBA" id="ARBA00022771"/>
    </source>
</evidence>
<dbReference type="AlphaFoldDB" id="A0AAD8IAS5"/>
<dbReference type="Proteomes" id="UP001237642">
    <property type="component" value="Unassembled WGS sequence"/>
</dbReference>
<protein>
    <submittedName>
        <fullName evidence="7">Squamosa promoter-binding protein 15</fullName>
    </submittedName>
</protein>
<dbReference type="GO" id="GO:0008270">
    <property type="term" value="F:zinc ion binding"/>
    <property type="evidence" value="ECO:0007669"/>
    <property type="project" value="UniProtKB-KW"/>
</dbReference>
<proteinExistence type="predicted"/>
<feature type="region of interest" description="Disordered" evidence="5">
    <location>
        <begin position="241"/>
        <end position="260"/>
    </location>
</feature>
<keyword evidence="3" id="KW-0862">Zinc</keyword>
<reference evidence="7" key="2">
    <citation type="submission" date="2023-05" db="EMBL/GenBank/DDBJ databases">
        <authorList>
            <person name="Schelkunov M.I."/>
        </authorList>
    </citation>
    <scope>NUCLEOTIDE SEQUENCE</scope>
    <source>
        <strain evidence="7">Hsosn_3</strain>
        <tissue evidence="7">Leaf</tissue>
    </source>
</reference>
<name>A0AAD8IAS5_9APIA</name>
<sequence>MESSSSPGSSKKVKALGSMTQVVSCLVDGCNSDLSRCRDYHRRHKVCELHSKTREVKIKGQGQRFCQQCSRFHSLVEFDEEKRSCRKRLDGHNKRRRKPQSELMHRTSAIFCSDQPGSTILSFSNPNPVILPTAASSSSWIKAVKTEDDNSMSNANLNYIDKHELYSRSAAQNYNAQLWSLGCTNSLAPETSSFCQQLLEPNSGRGMNQIEFLGRLHQTANSNGAPSLLPSEQIETSVAGSNHMVHPNPGPSPPPQSYLQTTHFSGLDQYQHFTRTRQLVTDVGSNFSSNSNILTPHFEGACEHGLDGSSESGSQHNLSFRLD</sequence>
<dbReference type="PANTHER" id="PTHR31251:SF207">
    <property type="entry name" value="SQUAMOSA PROMOTER-BINDING-LIKE PROTEIN 13A-RELATED"/>
    <property type="match status" value="1"/>
</dbReference>
<keyword evidence="1" id="KW-0479">Metal-binding</keyword>
<dbReference type="InterPro" id="IPR004333">
    <property type="entry name" value="SBP_dom"/>
</dbReference>
<evidence type="ECO:0000256" key="4">
    <source>
        <dbReference type="PROSITE-ProRule" id="PRU00470"/>
    </source>
</evidence>
<dbReference type="GO" id="GO:0005634">
    <property type="term" value="C:nucleus"/>
    <property type="evidence" value="ECO:0007669"/>
    <property type="project" value="InterPro"/>
</dbReference>
<dbReference type="Gene3D" id="4.10.1100.10">
    <property type="entry name" value="Transcription factor, SBP-box domain"/>
    <property type="match status" value="1"/>
</dbReference>
<dbReference type="SUPFAM" id="SSF103612">
    <property type="entry name" value="SBT domain"/>
    <property type="match status" value="1"/>
</dbReference>
<gene>
    <name evidence="7" type="ORF">POM88_028370</name>
</gene>
<keyword evidence="2 4" id="KW-0863">Zinc-finger</keyword>
<evidence type="ECO:0000256" key="3">
    <source>
        <dbReference type="ARBA" id="ARBA00022833"/>
    </source>
</evidence>
<feature type="domain" description="SBP-type" evidence="6">
    <location>
        <begin position="22"/>
        <end position="99"/>
    </location>
</feature>
<evidence type="ECO:0000256" key="1">
    <source>
        <dbReference type="ARBA" id="ARBA00022723"/>
    </source>
</evidence>
<dbReference type="PANTHER" id="PTHR31251">
    <property type="entry name" value="SQUAMOSA PROMOTER-BINDING-LIKE PROTEIN 4"/>
    <property type="match status" value="1"/>
</dbReference>
<feature type="compositionally biased region" description="Polar residues" evidence="5">
    <location>
        <begin position="309"/>
        <end position="323"/>
    </location>
</feature>
<keyword evidence="8" id="KW-1185">Reference proteome</keyword>
<dbReference type="Pfam" id="PF03110">
    <property type="entry name" value="SBP"/>
    <property type="match status" value="1"/>
</dbReference>
<organism evidence="7 8">
    <name type="scientific">Heracleum sosnowskyi</name>
    <dbReference type="NCBI Taxonomy" id="360622"/>
    <lineage>
        <taxon>Eukaryota</taxon>
        <taxon>Viridiplantae</taxon>
        <taxon>Streptophyta</taxon>
        <taxon>Embryophyta</taxon>
        <taxon>Tracheophyta</taxon>
        <taxon>Spermatophyta</taxon>
        <taxon>Magnoliopsida</taxon>
        <taxon>eudicotyledons</taxon>
        <taxon>Gunneridae</taxon>
        <taxon>Pentapetalae</taxon>
        <taxon>asterids</taxon>
        <taxon>campanulids</taxon>
        <taxon>Apiales</taxon>
        <taxon>Apiaceae</taxon>
        <taxon>Apioideae</taxon>
        <taxon>apioid superclade</taxon>
        <taxon>Tordylieae</taxon>
        <taxon>Tordyliinae</taxon>
        <taxon>Heracleum</taxon>
    </lineage>
</organism>
<dbReference type="PROSITE" id="PS51141">
    <property type="entry name" value="ZF_SBP"/>
    <property type="match status" value="1"/>
</dbReference>
<dbReference type="InterPro" id="IPR044817">
    <property type="entry name" value="SBP-like"/>
</dbReference>
<accession>A0AAD8IAS5</accession>